<dbReference type="InParanoid" id="A0A0V1AJS3"/>
<sequence>MIFIKFPSSRGCKVPKIFEKFPRLKSPQDFQKVPEVGKSPRFLKSSRG</sequence>
<protein>
    <submittedName>
        <fullName evidence="1">Uncharacterized protein</fullName>
    </submittedName>
</protein>
<reference evidence="1 2" key="1">
    <citation type="submission" date="2015-01" db="EMBL/GenBank/DDBJ databases">
        <title>Evolution of Trichinella species and genotypes.</title>
        <authorList>
            <person name="Korhonen P.K."/>
            <person name="Edoardo P."/>
            <person name="Giuseppe L.R."/>
            <person name="Gasser R.B."/>
        </authorList>
    </citation>
    <scope>NUCLEOTIDE SEQUENCE [LARGE SCALE GENOMIC DNA]</scope>
    <source>
        <strain evidence="1">ISS3</strain>
    </source>
</reference>
<dbReference type="EMBL" id="JYDH01001502">
    <property type="protein sequence ID" value="KRY24697.1"/>
    <property type="molecule type" value="Genomic_DNA"/>
</dbReference>
<keyword evidence="2" id="KW-1185">Reference proteome</keyword>
<accession>A0A0V1AJS3</accession>
<evidence type="ECO:0000313" key="2">
    <source>
        <dbReference type="Proteomes" id="UP000054776"/>
    </source>
</evidence>
<evidence type="ECO:0000313" key="1">
    <source>
        <dbReference type="EMBL" id="KRY24697.1"/>
    </source>
</evidence>
<organism evidence="1 2">
    <name type="scientific">Trichinella spiralis</name>
    <name type="common">Trichina worm</name>
    <dbReference type="NCBI Taxonomy" id="6334"/>
    <lineage>
        <taxon>Eukaryota</taxon>
        <taxon>Metazoa</taxon>
        <taxon>Ecdysozoa</taxon>
        <taxon>Nematoda</taxon>
        <taxon>Enoplea</taxon>
        <taxon>Dorylaimia</taxon>
        <taxon>Trichinellida</taxon>
        <taxon>Trichinellidae</taxon>
        <taxon>Trichinella</taxon>
    </lineage>
</organism>
<gene>
    <name evidence="1" type="ORF">T01_3385</name>
</gene>
<name>A0A0V1AJS3_TRISP</name>
<proteinExistence type="predicted"/>
<comment type="caution">
    <text evidence="1">The sequence shown here is derived from an EMBL/GenBank/DDBJ whole genome shotgun (WGS) entry which is preliminary data.</text>
</comment>
<dbReference type="AlphaFoldDB" id="A0A0V1AJS3"/>
<dbReference type="Proteomes" id="UP000054776">
    <property type="component" value="Unassembled WGS sequence"/>
</dbReference>